<evidence type="ECO:0000313" key="1">
    <source>
        <dbReference type="EMBL" id="RVT98987.1"/>
    </source>
</evidence>
<protein>
    <recommendedName>
        <fullName evidence="3">DUF5675 domain-containing protein</fullName>
    </recommendedName>
</protein>
<reference evidence="1 2" key="1">
    <citation type="submission" date="2019-01" db="EMBL/GenBank/DDBJ databases">
        <authorList>
            <person name="Chen W.-M."/>
        </authorList>
    </citation>
    <scope>NUCLEOTIDE SEQUENCE [LARGE SCALE GENOMIC DNA]</scope>
    <source>
        <strain evidence="1 2">CCP-6</strain>
    </source>
</reference>
<evidence type="ECO:0000313" key="2">
    <source>
        <dbReference type="Proteomes" id="UP000282957"/>
    </source>
</evidence>
<organism evidence="1 2">
    <name type="scientific">Rhodovarius crocodyli</name>
    <dbReference type="NCBI Taxonomy" id="1979269"/>
    <lineage>
        <taxon>Bacteria</taxon>
        <taxon>Pseudomonadati</taxon>
        <taxon>Pseudomonadota</taxon>
        <taxon>Alphaproteobacteria</taxon>
        <taxon>Acetobacterales</taxon>
        <taxon>Roseomonadaceae</taxon>
        <taxon>Rhodovarius</taxon>
    </lineage>
</organism>
<keyword evidence="2" id="KW-1185">Reference proteome</keyword>
<evidence type="ECO:0008006" key="3">
    <source>
        <dbReference type="Google" id="ProtNLM"/>
    </source>
</evidence>
<dbReference type="OrthoDB" id="7264349at2"/>
<name>A0A437MMW7_9PROT</name>
<proteinExistence type="predicted"/>
<dbReference type="RefSeq" id="WP_127785566.1">
    <property type="nucleotide sequence ID" value="NZ_SACL01000001.1"/>
</dbReference>
<comment type="caution">
    <text evidence="1">The sequence shown here is derived from an EMBL/GenBank/DDBJ whole genome shotgun (WGS) entry which is preliminary data.</text>
</comment>
<gene>
    <name evidence="1" type="ORF">EOD42_02430</name>
</gene>
<sequence length="166" mass="18509">MADSVITYTRGNQYIRHIPYDKEGVAKPAAHGLVGTLTIGGYEFQTMERMDGYVHMNGDEDYTPSMMYWHSKYKSFVLNPWLGKDAEATKKKNILFHPASRPHHLEGCVGVGFFDAAGKLEDSKYCFDAIWNLMGGTAGDQTSKLTFLLRVVGQMKAKSACTPFSP</sequence>
<dbReference type="Proteomes" id="UP000282957">
    <property type="component" value="Unassembled WGS sequence"/>
</dbReference>
<accession>A0A437MMW7</accession>
<dbReference type="EMBL" id="SACL01000001">
    <property type="protein sequence ID" value="RVT98987.1"/>
    <property type="molecule type" value="Genomic_DNA"/>
</dbReference>
<dbReference type="AlphaFoldDB" id="A0A437MMW7"/>